<feature type="compositionally biased region" description="Basic and acidic residues" evidence="7">
    <location>
        <begin position="57"/>
        <end position="69"/>
    </location>
</feature>
<keyword evidence="4" id="KW-0547">Nucleotide-binding</keyword>
<feature type="compositionally biased region" description="Basic residues" evidence="7">
    <location>
        <begin position="70"/>
        <end position="83"/>
    </location>
</feature>
<name>A0ABD5XM39_9EURY</name>
<accession>A0ABD5XM39</accession>
<comment type="caution">
    <text evidence="10">The sequence shown here is derived from an EMBL/GenBank/DDBJ whole genome shotgun (WGS) entry which is preliminary data.</text>
</comment>
<dbReference type="SMART" id="SM00387">
    <property type="entry name" value="HATPase_c"/>
    <property type="match status" value="1"/>
</dbReference>
<dbReference type="InterPro" id="IPR050980">
    <property type="entry name" value="2C_sensor_his_kinase"/>
</dbReference>
<dbReference type="Pfam" id="PF02518">
    <property type="entry name" value="HATPase_c"/>
    <property type="match status" value="1"/>
</dbReference>
<dbReference type="Gene3D" id="3.30.565.10">
    <property type="entry name" value="Histidine kinase-like ATPase, C-terminal domain"/>
    <property type="match status" value="1"/>
</dbReference>
<dbReference type="AlphaFoldDB" id="A0ABD5XM39"/>
<evidence type="ECO:0000256" key="7">
    <source>
        <dbReference type="SAM" id="MobiDB-lite"/>
    </source>
</evidence>
<feature type="transmembrane region" description="Helical" evidence="8">
    <location>
        <begin position="125"/>
        <end position="148"/>
    </location>
</feature>
<keyword evidence="11" id="KW-1185">Reference proteome</keyword>
<feature type="transmembrane region" description="Helical" evidence="8">
    <location>
        <begin position="29"/>
        <end position="50"/>
    </location>
</feature>
<evidence type="ECO:0000259" key="9">
    <source>
        <dbReference type="PROSITE" id="PS50109"/>
    </source>
</evidence>
<evidence type="ECO:0000256" key="5">
    <source>
        <dbReference type="ARBA" id="ARBA00022777"/>
    </source>
</evidence>
<evidence type="ECO:0000256" key="6">
    <source>
        <dbReference type="ARBA" id="ARBA00022840"/>
    </source>
</evidence>
<keyword evidence="8" id="KW-0472">Membrane</keyword>
<dbReference type="GO" id="GO:0005524">
    <property type="term" value="F:ATP binding"/>
    <property type="evidence" value="ECO:0007669"/>
    <property type="project" value="UniProtKB-KW"/>
</dbReference>
<dbReference type="PROSITE" id="PS50109">
    <property type="entry name" value="HIS_KIN"/>
    <property type="match status" value="1"/>
</dbReference>
<feature type="domain" description="Histidine kinase" evidence="9">
    <location>
        <begin position="182"/>
        <end position="387"/>
    </location>
</feature>
<dbReference type="EC" id="2.7.13.3" evidence="2"/>
<evidence type="ECO:0000256" key="1">
    <source>
        <dbReference type="ARBA" id="ARBA00000085"/>
    </source>
</evidence>
<evidence type="ECO:0000256" key="2">
    <source>
        <dbReference type="ARBA" id="ARBA00012438"/>
    </source>
</evidence>
<evidence type="ECO:0000256" key="3">
    <source>
        <dbReference type="ARBA" id="ARBA00022679"/>
    </source>
</evidence>
<keyword evidence="5 10" id="KW-0418">Kinase</keyword>
<keyword evidence="3" id="KW-0808">Transferase</keyword>
<dbReference type="Proteomes" id="UP001596368">
    <property type="component" value="Unassembled WGS sequence"/>
</dbReference>
<evidence type="ECO:0000256" key="4">
    <source>
        <dbReference type="ARBA" id="ARBA00022741"/>
    </source>
</evidence>
<dbReference type="PRINTS" id="PR00344">
    <property type="entry name" value="BCTRLSENSOR"/>
</dbReference>
<dbReference type="GO" id="GO:0004673">
    <property type="term" value="F:protein histidine kinase activity"/>
    <property type="evidence" value="ECO:0007669"/>
    <property type="project" value="UniProtKB-EC"/>
</dbReference>
<protein>
    <recommendedName>
        <fullName evidence="2">histidine kinase</fullName>
        <ecNumber evidence="2">2.7.13.3</ecNumber>
    </recommendedName>
</protein>
<sequence length="404" mass="43231">MPTATADDGTTPAGPEGAPAASPGAWRRLPTVVTVYGVVLTASLVDRWLLATGSGRRRGDGGRRDDGRHRAPVHARVRVRRGPPRPGTLPAARFPRIARWWLGASGAFLVINLLMMTVWGTSTVAVAIGWLRFSLVFGGAGGLLVGIVEAGSIERARAAERARVRAERVADTREWLRYLNDILRHEVLNASNVAAGNASLLLDDDSLDEATRDRLAVIERACEDLDDVIREVRLLVASDHGDLDPRRVDLRPVLDTETDAVAEAYDGATVETDLPESLPVLADESVGRVFSNLVANAVEHNDGPDATVRVSGEMDADEAVVRVSDDGPGVPPDERETLFEPANDSTSDHGLGLHIVRTLVDRYGGAVELSDTGPDGSTFTVRLPRATDARDVFDANRETAAAGT</sequence>
<evidence type="ECO:0000256" key="8">
    <source>
        <dbReference type="SAM" id="Phobius"/>
    </source>
</evidence>
<reference evidence="10 11" key="1">
    <citation type="journal article" date="2019" name="Int. J. Syst. Evol. Microbiol.">
        <title>The Global Catalogue of Microorganisms (GCM) 10K type strain sequencing project: providing services to taxonomists for standard genome sequencing and annotation.</title>
        <authorList>
            <consortium name="The Broad Institute Genomics Platform"/>
            <consortium name="The Broad Institute Genome Sequencing Center for Infectious Disease"/>
            <person name="Wu L."/>
            <person name="Ma J."/>
        </authorList>
    </citation>
    <scope>NUCLEOTIDE SEQUENCE [LARGE SCALE GENOMIC DNA]</scope>
    <source>
        <strain evidence="10 11">DT92</strain>
    </source>
</reference>
<keyword evidence="6" id="KW-0067">ATP-binding</keyword>
<evidence type="ECO:0000313" key="10">
    <source>
        <dbReference type="EMBL" id="MFC7136248.1"/>
    </source>
</evidence>
<keyword evidence="8" id="KW-0812">Transmembrane</keyword>
<dbReference type="InterPro" id="IPR036890">
    <property type="entry name" value="HATPase_C_sf"/>
</dbReference>
<feature type="region of interest" description="Disordered" evidence="7">
    <location>
        <begin position="1"/>
        <end position="24"/>
    </location>
</feature>
<comment type="catalytic activity">
    <reaction evidence="1">
        <text>ATP + protein L-histidine = ADP + protein N-phospho-L-histidine.</text>
        <dbReference type="EC" id="2.7.13.3"/>
    </reaction>
</comment>
<feature type="region of interest" description="Disordered" evidence="7">
    <location>
        <begin position="56"/>
        <end position="88"/>
    </location>
</feature>
<dbReference type="SUPFAM" id="SSF55874">
    <property type="entry name" value="ATPase domain of HSP90 chaperone/DNA topoisomerase II/histidine kinase"/>
    <property type="match status" value="1"/>
</dbReference>
<dbReference type="EMBL" id="JBHSZG010000001">
    <property type="protein sequence ID" value="MFC7136248.1"/>
    <property type="molecule type" value="Genomic_DNA"/>
</dbReference>
<feature type="transmembrane region" description="Helical" evidence="8">
    <location>
        <begin position="100"/>
        <end position="119"/>
    </location>
</feature>
<dbReference type="InterPro" id="IPR003594">
    <property type="entry name" value="HATPase_dom"/>
</dbReference>
<dbReference type="PANTHER" id="PTHR44936">
    <property type="entry name" value="SENSOR PROTEIN CREC"/>
    <property type="match status" value="1"/>
</dbReference>
<gene>
    <name evidence="10" type="ORF">ACFQRB_06125</name>
</gene>
<dbReference type="InterPro" id="IPR004358">
    <property type="entry name" value="Sig_transdc_His_kin-like_C"/>
</dbReference>
<evidence type="ECO:0000313" key="11">
    <source>
        <dbReference type="Proteomes" id="UP001596368"/>
    </source>
</evidence>
<keyword evidence="8" id="KW-1133">Transmembrane helix</keyword>
<dbReference type="PANTHER" id="PTHR44936:SF10">
    <property type="entry name" value="SENSOR PROTEIN RSTB"/>
    <property type="match status" value="1"/>
</dbReference>
<dbReference type="InterPro" id="IPR005467">
    <property type="entry name" value="His_kinase_dom"/>
</dbReference>
<proteinExistence type="predicted"/>
<organism evidence="10 11">
    <name type="scientific">Halobaculum litoreum</name>
    <dbReference type="NCBI Taxonomy" id="3031998"/>
    <lineage>
        <taxon>Archaea</taxon>
        <taxon>Methanobacteriati</taxon>
        <taxon>Methanobacteriota</taxon>
        <taxon>Stenosarchaea group</taxon>
        <taxon>Halobacteria</taxon>
        <taxon>Halobacteriales</taxon>
        <taxon>Haloferacaceae</taxon>
        <taxon>Halobaculum</taxon>
    </lineage>
</organism>